<dbReference type="Proteomes" id="UP000638560">
    <property type="component" value="Unassembled WGS sequence"/>
</dbReference>
<name>A0ABS0GUY6_9ACTN</name>
<comment type="caution">
    <text evidence="1">The sequence shown here is derived from an EMBL/GenBank/DDBJ whole genome shotgun (WGS) entry which is preliminary data.</text>
</comment>
<dbReference type="EMBL" id="JADPUN010000143">
    <property type="protein sequence ID" value="MBF9130005.1"/>
    <property type="molecule type" value="Genomic_DNA"/>
</dbReference>
<evidence type="ECO:0000313" key="2">
    <source>
        <dbReference type="Proteomes" id="UP000638560"/>
    </source>
</evidence>
<proteinExistence type="predicted"/>
<sequence length="64" mass="7010">MTFNLTPRGADALDSACARTKDTKTDTINRALVVYNVVLGLIERGGGQLSFQRQDGNFETVHLL</sequence>
<accession>A0ABS0GUY6</accession>
<dbReference type="RefSeq" id="WP_196201625.1">
    <property type="nucleotide sequence ID" value="NZ_JADPUN010000143.1"/>
</dbReference>
<gene>
    <name evidence="1" type="ORF">I0C86_13690</name>
</gene>
<organism evidence="1 2">
    <name type="scientific">Plantactinospora alkalitolerans</name>
    <dbReference type="NCBI Taxonomy" id="2789879"/>
    <lineage>
        <taxon>Bacteria</taxon>
        <taxon>Bacillati</taxon>
        <taxon>Actinomycetota</taxon>
        <taxon>Actinomycetes</taxon>
        <taxon>Micromonosporales</taxon>
        <taxon>Micromonosporaceae</taxon>
        <taxon>Plantactinospora</taxon>
    </lineage>
</organism>
<reference evidence="1 2" key="1">
    <citation type="submission" date="2020-11" db="EMBL/GenBank/DDBJ databases">
        <title>A novel isolate from a Black sea contaminated sediment with potential to produce alkanes: Plantactinospora alkalitolerans sp. nov.</title>
        <authorList>
            <person name="Carro L."/>
            <person name="Veyisoglu A."/>
            <person name="Guven K."/>
            <person name="Schumann P."/>
            <person name="Klenk H.-P."/>
            <person name="Sahin N."/>
        </authorList>
    </citation>
    <scope>NUCLEOTIDE SEQUENCE [LARGE SCALE GENOMIC DNA]</scope>
    <source>
        <strain evidence="1 2">S1510</strain>
    </source>
</reference>
<keyword evidence="2" id="KW-1185">Reference proteome</keyword>
<protein>
    <submittedName>
        <fullName evidence="1">Uncharacterized protein</fullName>
    </submittedName>
</protein>
<evidence type="ECO:0000313" key="1">
    <source>
        <dbReference type="EMBL" id="MBF9130005.1"/>
    </source>
</evidence>